<evidence type="ECO:0000313" key="4">
    <source>
        <dbReference type="EMBL" id="KAH3673177.1"/>
    </source>
</evidence>
<comment type="caution">
    <text evidence="4">The sequence shown here is derived from an EMBL/GenBank/DDBJ whole genome shotgun (WGS) entry which is preliminary data.</text>
</comment>
<name>A0A9P8PJW9_9ASCO</name>
<accession>A0A9P8PJW9</accession>
<dbReference type="PANTHER" id="PTHR46072">
    <property type="entry name" value="AMIDASE-RELATED-RELATED"/>
    <property type="match status" value="1"/>
</dbReference>
<dbReference type="EMBL" id="JAEUBD010000652">
    <property type="protein sequence ID" value="KAH3673177.1"/>
    <property type="molecule type" value="Genomic_DNA"/>
</dbReference>
<evidence type="ECO:0000259" key="3">
    <source>
        <dbReference type="Pfam" id="PF01425"/>
    </source>
</evidence>
<dbReference type="InterPro" id="IPR023631">
    <property type="entry name" value="Amidase_dom"/>
</dbReference>
<protein>
    <recommendedName>
        <fullName evidence="3">Amidase domain-containing protein</fullName>
    </recommendedName>
</protein>
<proteinExistence type="inferred from homology"/>
<keyword evidence="2" id="KW-0378">Hydrolase</keyword>
<reference evidence="4" key="1">
    <citation type="journal article" date="2021" name="Open Biol.">
        <title>Shared evolutionary footprints suggest mitochondrial oxidative damage underlies multiple complex I losses in fungi.</title>
        <authorList>
            <person name="Schikora-Tamarit M.A."/>
            <person name="Marcet-Houben M."/>
            <person name="Nosek J."/>
            <person name="Gabaldon T."/>
        </authorList>
    </citation>
    <scope>NUCLEOTIDE SEQUENCE</scope>
    <source>
        <strain evidence="4">NCAIM Y.01608</strain>
    </source>
</reference>
<comment type="similarity">
    <text evidence="1">Belongs to the amidase family.</text>
</comment>
<feature type="domain" description="Amidase" evidence="3">
    <location>
        <begin position="1"/>
        <end position="127"/>
    </location>
</feature>
<dbReference type="Gene3D" id="3.90.1300.10">
    <property type="entry name" value="Amidase signature (AS) domain"/>
    <property type="match status" value="1"/>
</dbReference>
<dbReference type="Pfam" id="PF01425">
    <property type="entry name" value="Amidase"/>
    <property type="match status" value="1"/>
</dbReference>
<dbReference type="SUPFAM" id="SSF75304">
    <property type="entry name" value="Amidase signature (AS) enzymes"/>
    <property type="match status" value="1"/>
</dbReference>
<organism evidence="4 5">
    <name type="scientific">Ogataea polymorpha</name>
    <dbReference type="NCBI Taxonomy" id="460523"/>
    <lineage>
        <taxon>Eukaryota</taxon>
        <taxon>Fungi</taxon>
        <taxon>Dikarya</taxon>
        <taxon>Ascomycota</taxon>
        <taxon>Saccharomycotina</taxon>
        <taxon>Pichiomycetes</taxon>
        <taxon>Pichiales</taxon>
        <taxon>Pichiaceae</taxon>
        <taxon>Ogataea</taxon>
    </lineage>
</organism>
<dbReference type="GO" id="GO:0016787">
    <property type="term" value="F:hydrolase activity"/>
    <property type="evidence" value="ECO:0007669"/>
    <property type="project" value="UniProtKB-KW"/>
</dbReference>
<evidence type="ECO:0000256" key="2">
    <source>
        <dbReference type="ARBA" id="ARBA00022801"/>
    </source>
</evidence>
<dbReference type="Proteomes" id="UP000788993">
    <property type="component" value="Unassembled WGS sequence"/>
</dbReference>
<dbReference type="InterPro" id="IPR036928">
    <property type="entry name" value="AS_sf"/>
</dbReference>
<evidence type="ECO:0000256" key="1">
    <source>
        <dbReference type="ARBA" id="ARBA00009199"/>
    </source>
</evidence>
<feature type="non-terminal residue" evidence="4">
    <location>
        <position position="127"/>
    </location>
</feature>
<gene>
    <name evidence="4" type="ORF">OGATHE_002157</name>
</gene>
<keyword evidence="5" id="KW-1185">Reference proteome</keyword>
<sequence length="127" mass="13178">GLPISLKDSFNVPGYDSTIGYISYIGNKDTRVQSNLVTLLLDLGANFHAKTNIPQTLMTADSENNVFGRTLNPNKLSMGAGGSSGGEGALVRLQGSAIGVGTDIAGSIRIPALVNGTYGLKPSINRL</sequence>
<feature type="non-terminal residue" evidence="4">
    <location>
        <position position="1"/>
    </location>
</feature>
<dbReference type="PANTHER" id="PTHR46072:SF11">
    <property type="entry name" value="AMIDASE-RELATED"/>
    <property type="match status" value="1"/>
</dbReference>
<dbReference type="AlphaFoldDB" id="A0A9P8PJW9"/>
<evidence type="ECO:0000313" key="5">
    <source>
        <dbReference type="Proteomes" id="UP000788993"/>
    </source>
</evidence>
<reference evidence="4" key="2">
    <citation type="submission" date="2021-01" db="EMBL/GenBank/DDBJ databases">
        <authorList>
            <person name="Schikora-Tamarit M.A."/>
        </authorList>
    </citation>
    <scope>NUCLEOTIDE SEQUENCE</scope>
    <source>
        <strain evidence="4">NCAIM Y.01608</strain>
    </source>
</reference>